<evidence type="ECO:0000256" key="1">
    <source>
        <dbReference type="ARBA" id="ARBA00011245"/>
    </source>
</evidence>
<evidence type="ECO:0000256" key="2">
    <source>
        <dbReference type="ARBA" id="ARBA00022448"/>
    </source>
</evidence>
<comment type="subunit">
    <text evidence="1">Monomer.</text>
</comment>
<evidence type="ECO:0000313" key="5">
    <source>
        <dbReference type="EMBL" id="AQS38474.1"/>
    </source>
</evidence>
<sequence>MIGAYSRISGGLTLALLLLSAVLLTLISSRPTLANTDEIGVNSAQKANFEALFQSEVNNQEIEKLSNRLELSQHAKGKFTQYRNLKVLKKPLISNGSFIFDAQLGLVWSQETPFKSTLILKDDALIQIDSSGKKQVSQTSGNQGAGALAQTLPTLLKALLGGKLQTLDEHFSFYLLAPEPQASWTLGLIPKDSLMLKAIPQLILEGTDQVSALTLVSANGDTSRIEFEEITNDPLASEELDILAPNLIQKQGKASQGLTEPELKPKQAS</sequence>
<dbReference type="OrthoDB" id="5700849at2"/>
<keyword evidence="4" id="KW-0653">Protein transport</keyword>
<dbReference type="Proteomes" id="UP000189545">
    <property type="component" value="Chromosome"/>
</dbReference>
<evidence type="ECO:0000256" key="4">
    <source>
        <dbReference type="ARBA" id="ARBA00022927"/>
    </source>
</evidence>
<evidence type="ECO:0000256" key="3">
    <source>
        <dbReference type="ARBA" id="ARBA00022729"/>
    </source>
</evidence>
<keyword evidence="5" id="KW-0449">Lipoprotein</keyword>
<dbReference type="RefSeq" id="WP_077753518.1">
    <property type="nucleotide sequence ID" value="NZ_CP014782.1"/>
</dbReference>
<dbReference type="STRING" id="225848.Sps_03338"/>
<dbReference type="InterPro" id="IPR004564">
    <property type="entry name" value="OM_lipoprot_carrier_LolA-like"/>
</dbReference>
<dbReference type="AlphaFoldDB" id="A0A1S6HSL0"/>
<proteinExistence type="predicted"/>
<dbReference type="Pfam" id="PF19574">
    <property type="entry name" value="LolA_3"/>
    <property type="match status" value="1"/>
</dbReference>
<accession>A0A1S6HSL0</accession>
<dbReference type="KEGG" id="spsw:Sps_03338"/>
<dbReference type="GO" id="GO:0015031">
    <property type="term" value="P:protein transport"/>
    <property type="evidence" value="ECO:0007669"/>
    <property type="project" value="UniProtKB-KW"/>
</dbReference>
<reference evidence="5 6" key="1">
    <citation type="submission" date="2016-03" db="EMBL/GenBank/DDBJ databases">
        <title>Complete genome sequence of Shewanella psychrophila WP2, a deep sea bacterium isolated from west Pacific sediment.</title>
        <authorList>
            <person name="Xu G."/>
            <person name="Jian H."/>
        </authorList>
    </citation>
    <scope>NUCLEOTIDE SEQUENCE [LARGE SCALE GENOMIC DNA]</scope>
    <source>
        <strain evidence="5 6">WP2</strain>
    </source>
</reference>
<keyword evidence="6" id="KW-1185">Reference proteome</keyword>
<dbReference type="Gene3D" id="2.50.20.10">
    <property type="entry name" value="Lipoprotein localisation LolA/LolB/LppX"/>
    <property type="match status" value="1"/>
</dbReference>
<keyword evidence="3" id="KW-0732">Signal</keyword>
<keyword evidence="2" id="KW-0813">Transport</keyword>
<dbReference type="CDD" id="cd16325">
    <property type="entry name" value="LolA"/>
    <property type="match status" value="1"/>
</dbReference>
<name>A0A1S6HSL0_9GAMM</name>
<dbReference type="InterPro" id="IPR029046">
    <property type="entry name" value="LolA/LolB/LppX"/>
</dbReference>
<organism evidence="5 6">
    <name type="scientific">Shewanella psychrophila</name>
    <dbReference type="NCBI Taxonomy" id="225848"/>
    <lineage>
        <taxon>Bacteria</taxon>
        <taxon>Pseudomonadati</taxon>
        <taxon>Pseudomonadota</taxon>
        <taxon>Gammaproteobacteria</taxon>
        <taxon>Alteromonadales</taxon>
        <taxon>Shewanellaceae</taxon>
        <taxon>Shewanella</taxon>
    </lineage>
</organism>
<dbReference type="SUPFAM" id="SSF89392">
    <property type="entry name" value="Prokaryotic lipoproteins and lipoprotein localization factors"/>
    <property type="match status" value="1"/>
</dbReference>
<protein>
    <submittedName>
        <fullName evidence="5">Outer membrane lipoprotein carrier protein LolA</fullName>
    </submittedName>
</protein>
<evidence type="ECO:0000313" key="6">
    <source>
        <dbReference type="Proteomes" id="UP000189545"/>
    </source>
</evidence>
<dbReference type="EMBL" id="CP014782">
    <property type="protein sequence ID" value="AQS38474.1"/>
    <property type="molecule type" value="Genomic_DNA"/>
</dbReference>
<gene>
    <name evidence="5" type="ORF">Sps_03338</name>
</gene>